<dbReference type="FunFam" id="3.40.50.1970:FF:000003">
    <property type="entry name" value="Alcohol dehydrogenase, iron-containing"/>
    <property type="match status" value="1"/>
</dbReference>
<evidence type="ECO:0000313" key="10">
    <source>
        <dbReference type="EMBL" id="NYJ03257.1"/>
    </source>
</evidence>
<dbReference type="CDD" id="cd08190">
    <property type="entry name" value="HOT"/>
    <property type="match status" value="1"/>
</dbReference>
<comment type="similarity">
    <text evidence="2">Belongs to the iron-containing alcohol dehydrogenase family. Hydroxyacid-oxoacid transhydrogenase subfamily.</text>
</comment>
<dbReference type="GO" id="GO:0004022">
    <property type="term" value="F:alcohol dehydrogenase (NAD+) activity"/>
    <property type="evidence" value="ECO:0007669"/>
    <property type="project" value="InterPro"/>
</dbReference>
<comment type="catalytic activity">
    <reaction evidence="1">
        <text>(S)-3-hydroxybutanoate + 2-oxoglutarate = (R)-2-hydroxyglutarate + acetoacetate</text>
        <dbReference type="Rhea" id="RHEA:23048"/>
        <dbReference type="ChEBI" id="CHEBI:11047"/>
        <dbReference type="ChEBI" id="CHEBI:13705"/>
        <dbReference type="ChEBI" id="CHEBI:15801"/>
        <dbReference type="ChEBI" id="CHEBI:16810"/>
        <dbReference type="EC" id="1.1.99.24"/>
    </reaction>
</comment>
<dbReference type="Pfam" id="PF00465">
    <property type="entry name" value="Fe-ADH"/>
    <property type="match status" value="1"/>
</dbReference>
<dbReference type="RefSeq" id="WP_179669522.1">
    <property type="nucleotide sequence ID" value="NZ_JACCFP010000001.1"/>
</dbReference>
<dbReference type="PANTHER" id="PTHR11496:SF83">
    <property type="entry name" value="HYDROXYACID-OXOACID TRANSHYDROGENASE, MITOCHONDRIAL"/>
    <property type="match status" value="1"/>
</dbReference>
<protein>
    <recommendedName>
        <fullName evidence="3">hydroxyacid-oxoacid transhydrogenase</fullName>
        <ecNumber evidence="3">1.1.99.24</ecNumber>
    </recommendedName>
</protein>
<dbReference type="SUPFAM" id="SSF56796">
    <property type="entry name" value="Dehydroquinate synthase-like"/>
    <property type="match status" value="1"/>
</dbReference>
<feature type="region of interest" description="Disordered" evidence="7">
    <location>
        <begin position="230"/>
        <end position="250"/>
    </location>
</feature>
<feature type="domain" description="Fe-containing alcohol dehydrogenase-like C-terminal" evidence="9">
    <location>
        <begin position="247"/>
        <end position="436"/>
    </location>
</feature>
<reference evidence="10 11" key="1">
    <citation type="submission" date="2020-07" db="EMBL/GenBank/DDBJ databases">
        <title>Sequencing the genomes of 1000 actinobacteria strains.</title>
        <authorList>
            <person name="Klenk H.-P."/>
        </authorList>
    </citation>
    <scope>NUCLEOTIDE SEQUENCE [LARGE SCALE GENOMIC DNA]</scope>
    <source>
        <strain evidence="10 11">DSM 103833</strain>
    </source>
</reference>
<dbReference type="EMBL" id="JACCFP010000001">
    <property type="protein sequence ID" value="NYJ03257.1"/>
    <property type="molecule type" value="Genomic_DNA"/>
</dbReference>
<comment type="caution">
    <text evidence="10">The sequence shown here is derived from an EMBL/GenBank/DDBJ whole genome shotgun (WGS) entry which is preliminary data.</text>
</comment>
<dbReference type="InterPro" id="IPR056798">
    <property type="entry name" value="ADH_Fe_C"/>
</dbReference>
<evidence type="ECO:0000313" key="11">
    <source>
        <dbReference type="Proteomes" id="UP000530424"/>
    </source>
</evidence>
<evidence type="ECO:0000259" key="9">
    <source>
        <dbReference type="Pfam" id="PF25137"/>
    </source>
</evidence>
<dbReference type="InterPro" id="IPR042157">
    <property type="entry name" value="HOT"/>
</dbReference>
<keyword evidence="5" id="KW-0560">Oxidoreductase</keyword>
<dbReference type="Gene3D" id="3.40.50.1970">
    <property type="match status" value="1"/>
</dbReference>
<evidence type="ECO:0000256" key="4">
    <source>
        <dbReference type="ARBA" id="ARBA00022946"/>
    </source>
</evidence>
<dbReference type="EC" id="1.1.99.24" evidence="3"/>
<dbReference type="AlphaFoldDB" id="A0A853C7I1"/>
<keyword evidence="11" id="KW-1185">Reference proteome</keyword>
<dbReference type="InterPro" id="IPR001670">
    <property type="entry name" value="ADH_Fe/GldA"/>
</dbReference>
<proteinExistence type="inferred from homology"/>
<sequence length="440" mass="45298">MCPHDAAVEAGLETGLETAFTIDASRVTFGAGSLAEVGPRVRAHLPDGGRVALFTDARLRALEWYDAATTSLVGAGLDVVTFDEVLVEPTDESVDRAVAFARDTRPDAFVSLGGGSVIDTAKLADLLATHPGELADYVNAPLGAARPVPGPLKPHLACPTTSGTGSEVTGIAIFDLLSAHAKTGVASPLLRPTEAVVDPRATSTLPAGVVAASGLDVLCHAVESLTARPFTTRPAPEPPTTRPAGQGANPWSDVGAARAIEVIGTHLRRAVADSTDEEARHQMMWAATLAGIAFGNAGVHVPHAMAYAVAGRVRDYRPEGYPPDHPLVPHGFAVAVNAPAAFRALAPTAPARHLEAARLLGADTSGAGPDEAGEAVATAVAALMRDVGAPNGISGVGYAAADVPDLVAGAAPQRRLLDNAPSEVREPELERIFHDALRCW</sequence>
<evidence type="ECO:0000259" key="8">
    <source>
        <dbReference type="Pfam" id="PF00465"/>
    </source>
</evidence>
<comment type="catalytic activity">
    <reaction evidence="6">
        <text>4-hydroxybutanoate + 2-oxoglutarate = (R)-2-hydroxyglutarate + succinate semialdehyde</text>
        <dbReference type="Rhea" id="RHEA:24734"/>
        <dbReference type="ChEBI" id="CHEBI:15801"/>
        <dbReference type="ChEBI" id="CHEBI:16724"/>
        <dbReference type="ChEBI" id="CHEBI:16810"/>
        <dbReference type="ChEBI" id="CHEBI:57706"/>
        <dbReference type="EC" id="1.1.99.24"/>
    </reaction>
</comment>
<gene>
    <name evidence="10" type="ORF">HNR19_003955</name>
</gene>
<feature type="domain" description="Alcohol dehydrogenase iron-type/glycerol dehydrogenase GldA" evidence="8">
    <location>
        <begin position="25"/>
        <end position="199"/>
    </location>
</feature>
<dbReference type="InterPro" id="IPR039697">
    <property type="entry name" value="Alcohol_dehydrogenase_Fe"/>
</dbReference>
<evidence type="ECO:0000256" key="7">
    <source>
        <dbReference type="SAM" id="MobiDB-lite"/>
    </source>
</evidence>
<accession>A0A853C7I1</accession>
<evidence type="ECO:0000256" key="5">
    <source>
        <dbReference type="ARBA" id="ARBA00023002"/>
    </source>
</evidence>
<keyword evidence="4" id="KW-0809">Transit peptide</keyword>
<dbReference type="PROSITE" id="PS00913">
    <property type="entry name" value="ADH_IRON_1"/>
    <property type="match status" value="1"/>
</dbReference>
<dbReference type="Gene3D" id="1.20.1090.10">
    <property type="entry name" value="Dehydroquinate synthase-like - alpha domain"/>
    <property type="match status" value="1"/>
</dbReference>
<dbReference type="PANTHER" id="PTHR11496">
    <property type="entry name" value="ALCOHOL DEHYDROGENASE"/>
    <property type="match status" value="1"/>
</dbReference>
<evidence type="ECO:0000256" key="2">
    <source>
        <dbReference type="ARBA" id="ARBA00010005"/>
    </source>
</evidence>
<dbReference type="Pfam" id="PF25137">
    <property type="entry name" value="ADH_Fe_C"/>
    <property type="match status" value="1"/>
</dbReference>
<evidence type="ECO:0000256" key="3">
    <source>
        <dbReference type="ARBA" id="ARBA00013182"/>
    </source>
</evidence>
<name>A0A853C7I1_9ACTN</name>
<dbReference type="InterPro" id="IPR018211">
    <property type="entry name" value="ADH_Fe_CS"/>
</dbReference>
<evidence type="ECO:0000256" key="1">
    <source>
        <dbReference type="ARBA" id="ARBA00000813"/>
    </source>
</evidence>
<dbReference type="GO" id="GO:0047988">
    <property type="term" value="F:hydroxyacid-oxoacid transhydrogenase activity"/>
    <property type="evidence" value="ECO:0007669"/>
    <property type="project" value="UniProtKB-EC"/>
</dbReference>
<dbReference type="GO" id="GO:0046872">
    <property type="term" value="F:metal ion binding"/>
    <property type="evidence" value="ECO:0007669"/>
    <property type="project" value="InterPro"/>
</dbReference>
<organism evidence="10 11">
    <name type="scientific">Nocardioides thalensis</name>
    <dbReference type="NCBI Taxonomy" id="1914755"/>
    <lineage>
        <taxon>Bacteria</taxon>
        <taxon>Bacillati</taxon>
        <taxon>Actinomycetota</taxon>
        <taxon>Actinomycetes</taxon>
        <taxon>Propionibacteriales</taxon>
        <taxon>Nocardioidaceae</taxon>
        <taxon>Nocardioides</taxon>
    </lineage>
</organism>
<evidence type="ECO:0000256" key="6">
    <source>
        <dbReference type="ARBA" id="ARBA00049496"/>
    </source>
</evidence>
<dbReference type="Proteomes" id="UP000530424">
    <property type="component" value="Unassembled WGS sequence"/>
</dbReference>